<dbReference type="Pfam" id="PF08785">
    <property type="entry name" value="Ku_PK_bind"/>
    <property type="match status" value="1"/>
</dbReference>
<keyword evidence="9" id="KW-0067">ATP-binding</keyword>
<dbReference type="SUPFAM" id="SSF53300">
    <property type="entry name" value="vWA-like"/>
    <property type="match status" value="1"/>
</dbReference>
<dbReference type="GO" id="GO:0042162">
    <property type="term" value="F:telomeric DNA binding"/>
    <property type="evidence" value="ECO:0007669"/>
    <property type="project" value="InterPro"/>
</dbReference>
<keyword evidence="8" id="KW-0347">Helicase</keyword>
<evidence type="ECO:0000256" key="8">
    <source>
        <dbReference type="ARBA" id="ARBA00022806"/>
    </source>
</evidence>
<dbReference type="Gene3D" id="3.40.50.410">
    <property type="entry name" value="von Willebrand factor, type A domain"/>
    <property type="match status" value="1"/>
</dbReference>
<dbReference type="GO" id="GO:0003690">
    <property type="term" value="F:double-stranded DNA binding"/>
    <property type="evidence" value="ECO:0007669"/>
    <property type="project" value="TreeGrafter"/>
</dbReference>
<sequence length="792" mass="90631">MATTIPSKEAVVVILDIGLGMTSKDNDGTTTTSSIEDALRSVTLLYQQKLIYGKKDQLGLVLIGTKGTKNNLQDDGYQHITVVSDIEEPSIETLKYLENLSPGESKGDVIDSLIVAMDMLIRKTENKKYQKRIFLVTNARDPINTEDLSIVRDQFKKIDVKLNIIGVDFLEEREEEDDMDTSNNNKNKSLKEKNEIFLREFAESVDGVLVPVKQALEMMSFFRSQSVITRTSFRGALEITPELKIPVWGYLKMKQQLLPSLKKISSLAQQQIEQQQEQQQNKNNDNEDENEEKPNITLDVNQEISYYSITDPDNEILKPDLLKGYKYGKSLIPFSKIDEDQLKYSANKCMKVVGFTDRKSMPIYYNMGNTEVFVSQPGDKQSEEALSSFIHALIETDQVMIVRYVKTMNGSPYLGYMIPHIKSDYVCLYYNHLPLADDIRQYQFPPISPKNPLTRKSNIPSAEQLEATQQLIDSMDLMKSEFDEDGDPIQMLKPRFTYNPLLQHFYQCLHHRSLHPNTQIPKLDPVIAEYINPDQIIMNKSKQSIKNFADKFPLTKTTAFIKTPAISGGNTNGSTSNTNNTMIGGVKYRWKDGMLIGEEINLDSYVTDDGSEAKKRKVNNEFSEFSLDKLVSGYVTEVGTINPVQNFKDMLNRRDMDLVDKAITLMKERILQLVNDSLRDQYYQKAFECIKELRVGCIRESEAEEFNSFLKEMRSLFQLKKRDDFWQYITVGVSSILGEKSINLISQDECDSSEVTQEELDQFLDKKVKQFIPPPITNVNTDSVDDLFDQIE</sequence>
<evidence type="ECO:0000256" key="13">
    <source>
        <dbReference type="ARBA" id="ARBA00023242"/>
    </source>
</evidence>
<dbReference type="FunFam" id="2.40.290.10:FF:000006">
    <property type="entry name" value="ATP-dependent DNA helicase 2 subunit KU80"/>
    <property type="match status" value="1"/>
</dbReference>
<evidence type="ECO:0000256" key="9">
    <source>
        <dbReference type="ARBA" id="ARBA00022840"/>
    </source>
</evidence>
<dbReference type="CDD" id="cd00873">
    <property type="entry name" value="KU80"/>
    <property type="match status" value="1"/>
</dbReference>
<dbReference type="SUPFAM" id="SSF100939">
    <property type="entry name" value="SPOC domain-like"/>
    <property type="match status" value="1"/>
</dbReference>
<dbReference type="PIRSF" id="PIRSF016570">
    <property type="entry name" value="Ku80"/>
    <property type="match status" value="1"/>
</dbReference>
<evidence type="ECO:0000256" key="4">
    <source>
        <dbReference type="ARBA" id="ARBA00022454"/>
    </source>
</evidence>
<name>A0AAN7YXU1_9MYCE</name>
<dbReference type="InterPro" id="IPR014893">
    <property type="entry name" value="Ku_PK_bind"/>
</dbReference>
<dbReference type="Pfam" id="PF02735">
    <property type="entry name" value="Ku"/>
    <property type="match status" value="1"/>
</dbReference>
<dbReference type="EMBL" id="JAVFKY010000002">
    <property type="protein sequence ID" value="KAK5580342.1"/>
    <property type="molecule type" value="Genomic_DNA"/>
</dbReference>
<keyword evidence="4" id="KW-0158">Chromosome</keyword>
<evidence type="ECO:0000256" key="14">
    <source>
        <dbReference type="SAM" id="MobiDB-lite"/>
    </source>
</evidence>
<dbReference type="Gene3D" id="1.25.40.240">
    <property type="entry name" value="Ku, C-terminal domain"/>
    <property type="match status" value="1"/>
</dbReference>
<feature type="compositionally biased region" description="Low complexity" evidence="14">
    <location>
        <begin position="272"/>
        <end position="283"/>
    </location>
</feature>
<dbReference type="FunFam" id="1.10.1600.10:FF:000002">
    <property type="entry name" value="X-ray repair cross-complementing protein 5"/>
    <property type="match status" value="1"/>
</dbReference>
<dbReference type="GO" id="GO:0003678">
    <property type="term" value="F:DNA helicase activity"/>
    <property type="evidence" value="ECO:0007669"/>
    <property type="project" value="InterPro"/>
</dbReference>
<evidence type="ECO:0000256" key="12">
    <source>
        <dbReference type="ARBA" id="ARBA00023204"/>
    </source>
</evidence>
<gene>
    <name evidence="16" type="ORF">RB653_000358</name>
</gene>
<evidence type="ECO:0000256" key="10">
    <source>
        <dbReference type="ARBA" id="ARBA00023125"/>
    </source>
</evidence>
<evidence type="ECO:0000256" key="3">
    <source>
        <dbReference type="ARBA" id="ARBA00007726"/>
    </source>
</evidence>
<dbReference type="GO" id="GO:0005524">
    <property type="term" value="F:ATP binding"/>
    <property type="evidence" value="ECO:0007669"/>
    <property type="project" value="UniProtKB-KW"/>
</dbReference>
<dbReference type="AlphaFoldDB" id="A0AAN7YXU1"/>
<dbReference type="FunFam" id="3.40.50.410:FF:000073">
    <property type="entry name" value="ATP-dependent DNA helicase II subunit 2"/>
    <property type="match status" value="1"/>
</dbReference>
<keyword evidence="10" id="KW-0238">DNA-binding</keyword>
<dbReference type="GO" id="GO:0003684">
    <property type="term" value="F:damaged DNA binding"/>
    <property type="evidence" value="ECO:0007669"/>
    <property type="project" value="InterPro"/>
</dbReference>
<evidence type="ECO:0000313" key="16">
    <source>
        <dbReference type="EMBL" id="KAK5580342.1"/>
    </source>
</evidence>
<evidence type="ECO:0000313" key="17">
    <source>
        <dbReference type="Proteomes" id="UP001344447"/>
    </source>
</evidence>
<accession>A0AAN7YXU1</accession>
<keyword evidence="13" id="KW-0539">Nucleus</keyword>
<dbReference type="InterPro" id="IPR006164">
    <property type="entry name" value="DNA_bd_Ku70/Ku80"/>
</dbReference>
<keyword evidence="11" id="KW-0233">DNA recombination</keyword>
<dbReference type="InterPro" id="IPR024193">
    <property type="entry name" value="Ku80"/>
</dbReference>
<evidence type="ECO:0000259" key="15">
    <source>
        <dbReference type="PROSITE" id="PS50234"/>
    </source>
</evidence>
<reference evidence="16 17" key="1">
    <citation type="submission" date="2023-11" db="EMBL/GenBank/DDBJ databases">
        <title>Dfirmibasis_genome.</title>
        <authorList>
            <person name="Edelbroek B."/>
            <person name="Kjellin J."/>
            <person name="Jerlstrom-Hultqvist J."/>
            <person name="Soderbom F."/>
        </authorList>
    </citation>
    <scope>NUCLEOTIDE SEQUENCE [LARGE SCALE GENOMIC DNA]</scope>
    <source>
        <strain evidence="16 17">TNS-C-14</strain>
    </source>
</reference>
<dbReference type="GO" id="GO:0043564">
    <property type="term" value="C:Ku70:Ku80 complex"/>
    <property type="evidence" value="ECO:0007669"/>
    <property type="project" value="InterPro"/>
</dbReference>
<comment type="similarity">
    <text evidence="3">Belongs to the ku80 family.</text>
</comment>
<dbReference type="GO" id="GO:0000723">
    <property type="term" value="P:telomere maintenance"/>
    <property type="evidence" value="ECO:0007669"/>
    <property type="project" value="InterPro"/>
</dbReference>
<dbReference type="InterPro" id="IPR036465">
    <property type="entry name" value="vWFA_dom_sf"/>
</dbReference>
<dbReference type="GO" id="GO:0016787">
    <property type="term" value="F:hydrolase activity"/>
    <property type="evidence" value="ECO:0007669"/>
    <property type="project" value="UniProtKB-KW"/>
</dbReference>
<dbReference type="InterPro" id="IPR016194">
    <property type="entry name" value="SPOC-like_C_dom_sf"/>
</dbReference>
<dbReference type="PANTHER" id="PTHR12604">
    <property type="entry name" value="KU AUTOANTIGEN DNA HELICASE"/>
    <property type="match status" value="1"/>
</dbReference>
<dbReference type="PANTHER" id="PTHR12604:SF4">
    <property type="entry name" value="X-RAY REPAIR CROSS-COMPLEMENTING PROTEIN 5"/>
    <property type="match status" value="1"/>
</dbReference>
<dbReference type="InterPro" id="IPR005161">
    <property type="entry name" value="Ku_N"/>
</dbReference>
<comment type="caution">
    <text evidence="16">The sequence shown here is derived from an EMBL/GenBank/DDBJ whole genome shotgun (WGS) entry which is preliminary data.</text>
</comment>
<dbReference type="GO" id="GO:0005694">
    <property type="term" value="C:chromosome"/>
    <property type="evidence" value="ECO:0007669"/>
    <property type="project" value="UniProtKB-SubCell"/>
</dbReference>
<dbReference type="Gene3D" id="2.40.290.10">
    <property type="match status" value="1"/>
</dbReference>
<dbReference type="SMART" id="SM00559">
    <property type="entry name" value="Ku78"/>
    <property type="match status" value="1"/>
</dbReference>
<evidence type="ECO:0000256" key="2">
    <source>
        <dbReference type="ARBA" id="ARBA00004286"/>
    </source>
</evidence>
<evidence type="ECO:0000256" key="11">
    <source>
        <dbReference type="ARBA" id="ARBA00023172"/>
    </source>
</evidence>
<dbReference type="GO" id="GO:0006310">
    <property type="term" value="P:DNA recombination"/>
    <property type="evidence" value="ECO:0007669"/>
    <property type="project" value="UniProtKB-KW"/>
</dbReference>
<dbReference type="Pfam" id="PF03730">
    <property type="entry name" value="Ku_C"/>
    <property type="match status" value="1"/>
</dbReference>
<feature type="region of interest" description="Disordered" evidence="14">
    <location>
        <begin position="272"/>
        <end position="296"/>
    </location>
</feature>
<evidence type="ECO:0000256" key="1">
    <source>
        <dbReference type="ARBA" id="ARBA00004123"/>
    </source>
</evidence>
<dbReference type="Gene3D" id="1.10.1600.10">
    <property type="match status" value="1"/>
</dbReference>
<keyword evidence="17" id="KW-1185">Reference proteome</keyword>
<dbReference type="FunFam" id="1.25.40.240:FF:000001">
    <property type="entry name" value="X-ray repair cross-complementing protein 5"/>
    <property type="match status" value="1"/>
</dbReference>
<keyword evidence="12" id="KW-0234">DNA repair</keyword>
<dbReference type="InterPro" id="IPR036494">
    <property type="entry name" value="Ku_C_sf"/>
</dbReference>
<keyword evidence="7" id="KW-0378">Hydrolase</keyword>
<feature type="domain" description="VWFA" evidence="15">
    <location>
        <begin position="10"/>
        <end position="205"/>
    </location>
</feature>
<dbReference type="SUPFAM" id="SSF101420">
    <property type="entry name" value="C-terminal domain of Ku80"/>
    <property type="match status" value="1"/>
</dbReference>
<comment type="subcellular location">
    <subcellularLocation>
        <location evidence="2">Chromosome</location>
    </subcellularLocation>
    <subcellularLocation>
        <location evidence="1">Nucleus</location>
    </subcellularLocation>
</comment>
<keyword evidence="5" id="KW-0547">Nucleotide-binding</keyword>
<evidence type="ECO:0000256" key="5">
    <source>
        <dbReference type="ARBA" id="ARBA00022741"/>
    </source>
</evidence>
<dbReference type="Pfam" id="PF03731">
    <property type="entry name" value="Ku_N"/>
    <property type="match status" value="1"/>
</dbReference>
<organism evidence="16 17">
    <name type="scientific">Dictyostelium firmibasis</name>
    <dbReference type="NCBI Taxonomy" id="79012"/>
    <lineage>
        <taxon>Eukaryota</taxon>
        <taxon>Amoebozoa</taxon>
        <taxon>Evosea</taxon>
        <taxon>Eumycetozoa</taxon>
        <taxon>Dictyostelia</taxon>
        <taxon>Dictyosteliales</taxon>
        <taxon>Dictyosteliaceae</taxon>
        <taxon>Dictyostelium</taxon>
    </lineage>
</organism>
<evidence type="ECO:0000256" key="7">
    <source>
        <dbReference type="ARBA" id="ARBA00022801"/>
    </source>
</evidence>
<dbReference type="GO" id="GO:0006303">
    <property type="term" value="P:double-strand break repair via nonhomologous end joining"/>
    <property type="evidence" value="ECO:0007669"/>
    <property type="project" value="InterPro"/>
</dbReference>
<evidence type="ECO:0000256" key="6">
    <source>
        <dbReference type="ARBA" id="ARBA00022763"/>
    </source>
</evidence>
<dbReference type="InterPro" id="IPR005160">
    <property type="entry name" value="Ku_C"/>
</dbReference>
<protein>
    <recommendedName>
        <fullName evidence="15">VWFA domain-containing protein</fullName>
    </recommendedName>
</protein>
<dbReference type="Proteomes" id="UP001344447">
    <property type="component" value="Unassembled WGS sequence"/>
</dbReference>
<dbReference type="PROSITE" id="PS50234">
    <property type="entry name" value="VWFA"/>
    <property type="match status" value="1"/>
</dbReference>
<keyword evidence="6" id="KW-0227">DNA damage</keyword>
<proteinExistence type="inferred from homology"/>
<dbReference type="InterPro" id="IPR002035">
    <property type="entry name" value="VWF_A"/>
</dbReference>